<reference evidence="9 10" key="1">
    <citation type="journal article" date="2020" name="Cell Host Microbe">
        <title>Functional and Genomic Variation between Human-Derived Isolates of Lachnospiraceae Reveals Inter- and Intra-Species Diversity.</title>
        <authorList>
            <person name="Sorbara M.T."/>
            <person name="Littmann E.R."/>
            <person name="Fontana E."/>
            <person name="Moody T.U."/>
            <person name="Kohout C.E."/>
            <person name="Gjonbalaj M."/>
            <person name="Eaton V."/>
            <person name="Seok R."/>
            <person name="Leiner I.M."/>
            <person name="Pamer E.G."/>
        </authorList>
    </citation>
    <scope>NUCLEOTIDE SEQUENCE [LARGE SCALE GENOMIC DNA]</scope>
    <source>
        <strain evidence="9 10">MSK.15.26</strain>
    </source>
</reference>
<dbReference type="InterPro" id="IPR012340">
    <property type="entry name" value="NA-bd_OB-fold"/>
</dbReference>
<dbReference type="Pfam" id="PF08402">
    <property type="entry name" value="TOBE_2"/>
    <property type="match status" value="1"/>
</dbReference>
<dbReference type="PROSITE" id="PS50893">
    <property type="entry name" value="ABC_TRANSPORTER_2"/>
    <property type="match status" value="1"/>
</dbReference>
<evidence type="ECO:0000259" key="8">
    <source>
        <dbReference type="PROSITE" id="PS50893"/>
    </source>
</evidence>
<proteinExistence type="inferred from homology"/>
<accession>A0ABX2IA77</accession>
<keyword evidence="5 7" id="KW-1278">Translocase</keyword>
<dbReference type="Proteomes" id="UP000822142">
    <property type="component" value="Unassembled WGS sequence"/>
</dbReference>
<evidence type="ECO:0000256" key="6">
    <source>
        <dbReference type="ARBA" id="ARBA00023136"/>
    </source>
</evidence>
<keyword evidence="6 7" id="KW-0472">Membrane</keyword>
<dbReference type="SUPFAM" id="SSF52540">
    <property type="entry name" value="P-loop containing nucleoside triphosphate hydrolases"/>
    <property type="match status" value="1"/>
</dbReference>
<dbReference type="InterPro" id="IPR050093">
    <property type="entry name" value="ABC_SmlMolc_Importer"/>
</dbReference>
<dbReference type="SMART" id="SM00382">
    <property type="entry name" value="AAA"/>
    <property type="match status" value="1"/>
</dbReference>
<comment type="catalytic activity">
    <reaction evidence="7">
        <text>ATP + H2O + polyamine-[polyamine-binding protein]Side 1 = ADP + phosphate + polyamineSide 2 + [polyamine-binding protein]Side 1.</text>
        <dbReference type="EC" id="7.6.2.11"/>
    </reaction>
</comment>
<evidence type="ECO:0000256" key="3">
    <source>
        <dbReference type="ARBA" id="ARBA00022741"/>
    </source>
</evidence>
<dbReference type="InterPro" id="IPR013611">
    <property type="entry name" value="Transp-assoc_OB_typ2"/>
</dbReference>
<evidence type="ECO:0000256" key="2">
    <source>
        <dbReference type="ARBA" id="ARBA00022475"/>
    </source>
</evidence>
<dbReference type="Gene3D" id="2.40.50.140">
    <property type="entry name" value="Nucleic acid-binding proteins"/>
    <property type="match status" value="1"/>
</dbReference>
<dbReference type="PANTHER" id="PTHR42781">
    <property type="entry name" value="SPERMIDINE/PUTRESCINE IMPORT ATP-BINDING PROTEIN POTA"/>
    <property type="match status" value="1"/>
</dbReference>
<evidence type="ECO:0000256" key="1">
    <source>
        <dbReference type="ARBA" id="ARBA00022448"/>
    </source>
</evidence>
<gene>
    <name evidence="7" type="primary">potA</name>
    <name evidence="9" type="ORF">G5A70_14800</name>
</gene>
<evidence type="ECO:0000313" key="9">
    <source>
        <dbReference type="EMBL" id="NSJ87407.1"/>
    </source>
</evidence>
<keyword evidence="1 7" id="KW-0813">Transport</keyword>
<dbReference type="EMBL" id="JAAITA010000035">
    <property type="protein sequence ID" value="NSJ87407.1"/>
    <property type="molecule type" value="Genomic_DNA"/>
</dbReference>
<dbReference type="InterPro" id="IPR027417">
    <property type="entry name" value="P-loop_NTPase"/>
</dbReference>
<keyword evidence="10" id="KW-1185">Reference proteome</keyword>
<comment type="similarity">
    <text evidence="7">Belongs to the ABC transporter superfamily. Spermidine/putrescine importer (TC 3.A.1.11.1) family.</text>
</comment>
<dbReference type="InterPro" id="IPR017871">
    <property type="entry name" value="ABC_transporter-like_CS"/>
</dbReference>
<dbReference type="InterPro" id="IPR017879">
    <property type="entry name" value="PotA_ATP-bd"/>
</dbReference>
<comment type="subunit">
    <text evidence="7">The complex is composed of two ATP-binding proteins (PotA), two transmembrane proteins (PotB and PotC) and a solute-binding protein (PotD).</text>
</comment>
<dbReference type="CDD" id="cd03300">
    <property type="entry name" value="ABC_PotA_N"/>
    <property type="match status" value="1"/>
</dbReference>
<sequence>MSGELLELKNIKKNFGETDVLKGITLSIQKGEFLTFLGASGCGKTTTLRIIAGLEAPEEGQVLLEGKDVTDLPPNRRDINTVFQNYALFPHMNVEANIGYGLRIKKRPKAEIRGRVKNMLELVQLEGYEKRMPAELSGGQKQRVAIARALINSPKLLLLDEPLGALDLKLRRTMQTELKRLQKKLGITFLYITHDQEEAINMSDRIVVMREGMLEQIGTPDEIYNHPKTAYVADFVGNANIIEGVVEEIGEEKIRVQIQGQRMEAEAAEGMKAGEKVKLAVRRENLQVCTEGENGLEAVVTDKSFQGGQLHVALQLKTGEELVASRYGMDARIVPGQKVRAVWKPEHAVPVDGKQEAEA</sequence>
<evidence type="ECO:0000256" key="4">
    <source>
        <dbReference type="ARBA" id="ARBA00022840"/>
    </source>
</evidence>
<dbReference type="PANTHER" id="PTHR42781:SF4">
    <property type="entry name" value="SPERMIDINE_PUTRESCINE IMPORT ATP-BINDING PROTEIN POTA"/>
    <property type="match status" value="1"/>
</dbReference>
<keyword evidence="4 7" id="KW-0067">ATP-binding</keyword>
<dbReference type="Gene3D" id="3.40.50.300">
    <property type="entry name" value="P-loop containing nucleotide triphosphate hydrolases"/>
    <property type="match status" value="1"/>
</dbReference>
<dbReference type="InterPro" id="IPR005893">
    <property type="entry name" value="PotA-like"/>
</dbReference>
<dbReference type="GO" id="GO:0005524">
    <property type="term" value="F:ATP binding"/>
    <property type="evidence" value="ECO:0007669"/>
    <property type="project" value="UniProtKB-KW"/>
</dbReference>
<organism evidence="9 10">
    <name type="scientific">Blautia hansenii</name>
    <name type="common">Ruminococcus hansenii</name>
    <dbReference type="NCBI Taxonomy" id="1322"/>
    <lineage>
        <taxon>Bacteria</taxon>
        <taxon>Bacillati</taxon>
        <taxon>Bacillota</taxon>
        <taxon>Clostridia</taxon>
        <taxon>Lachnospirales</taxon>
        <taxon>Lachnospiraceae</taxon>
        <taxon>Blautia</taxon>
    </lineage>
</organism>
<evidence type="ECO:0000313" key="10">
    <source>
        <dbReference type="Proteomes" id="UP000822142"/>
    </source>
</evidence>
<dbReference type="Pfam" id="PF00005">
    <property type="entry name" value="ABC_tran"/>
    <property type="match status" value="1"/>
</dbReference>
<evidence type="ECO:0000256" key="7">
    <source>
        <dbReference type="RuleBase" id="RU364083"/>
    </source>
</evidence>
<dbReference type="NCBIfam" id="TIGR01187">
    <property type="entry name" value="potA"/>
    <property type="match status" value="1"/>
</dbReference>
<name>A0ABX2IA77_BLAHA</name>
<dbReference type="PROSITE" id="PS00211">
    <property type="entry name" value="ABC_TRANSPORTER_1"/>
    <property type="match status" value="1"/>
</dbReference>
<comment type="caution">
    <text evidence="9">The sequence shown here is derived from an EMBL/GenBank/DDBJ whole genome shotgun (WGS) entry which is preliminary data.</text>
</comment>
<dbReference type="Gene3D" id="2.40.50.100">
    <property type="match status" value="1"/>
</dbReference>
<dbReference type="InterPro" id="IPR008995">
    <property type="entry name" value="Mo/tungstate-bd_C_term_dom"/>
</dbReference>
<keyword evidence="3 7" id="KW-0547">Nucleotide-binding</keyword>
<dbReference type="SUPFAM" id="SSF50331">
    <property type="entry name" value="MOP-like"/>
    <property type="match status" value="1"/>
</dbReference>
<dbReference type="EC" id="7.6.2.11" evidence="7"/>
<protein>
    <recommendedName>
        <fullName evidence="7">Spermidine/putrescine import ATP-binding protein PotA</fullName>
        <ecNumber evidence="7">7.6.2.11</ecNumber>
    </recommendedName>
</protein>
<comment type="function">
    <text evidence="7">Part of the ABC transporter complex PotABCD involved in spermidine/putrescine import. Responsible for energy coupling to the transport system.</text>
</comment>
<keyword evidence="2 7" id="KW-1003">Cell membrane</keyword>
<evidence type="ECO:0000256" key="5">
    <source>
        <dbReference type="ARBA" id="ARBA00022967"/>
    </source>
</evidence>
<dbReference type="RefSeq" id="WP_173750233.1">
    <property type="nucleotide sequence ID" value="NZ_JAAITA010000035.1"/>
</dbReference>
<dbReference type="InterPro" id="IPR003593">
    <property type="entry name" value="AAA+_ATPase"/>
</dbReference>
<feature type="domain" description="ABC transporter" evidence="8">
    <location>
        <begin position="6"/>
        <end position="236"/>
    </location>
</feature>
<dbReference type="InterPro" id="IPR003439">
    <property type="entry name" value="ABC_transporter-like_ATP-bd"/>
</dbReference>